<dbReference type="Proteomes" id="UP000836841">
    <property type="component" value="Chromosome 7"/>
</dbReference>
<protein>
    <recommendedName>
        <fullName evidence="1">Gag1-like clamp domain-containing protein</fullName>
    </recommendedName>
</protein>
<dbReference type="Pfam" id="PF13259">
    <property type="entry name" value="clamp_Gag1-like"/>
    <property type="match status" value="2"/>
</dbReference>
<gene>
    <name evidence="2" type="ORF">TAV2_LOCUS24740</name>
</gene>
<evidence type="ECO:0000259" key="1">
    <source>
        <dbReference type="Pfam" id="PF13259"/>
    </source>
</evidence>
<dbReference type="PANTHER" id="PTHR33373">
    <property type="entry name" value="OS07G0479600 PROTEIN"/>
    <property type="match status" value="1"/>
</dbReference>
<reference evidence="2 3" key="1">
    <citation type="submission" date="2022-03" db="EMBL/GenBank/DDBJ databases">
        <authorList>
            <person name="Nunn A."/>
            <person name="Chopra R."/>
            <person name="Nunn A."/>
            <person name="Contreras Garrido A."/>
        </authorList>
    </citation>
    <scope>NUCLEOTIDE SEQUENCE [LARGE SCALE GENOMIC DNA]</scope>
</reference>
<feature type="domain" description="Gag1-like clamp" evidence="1">
    <location>
        <begin position="109"/>
        <end position="161"/>
    </location>
</feature>
<dbReference type="EMBL" id="OU466863">
    <property type="protein sequence ID" value="CAH2077242.1"/>
    <property type="molecule type" value="Genomic_DNA"/>
</dbReference>
<dbReference type="AlphaFoldDB" id="A0AAU9T0W1"/>
<accession>A0AAU9T0W1</accession>
<keyword evidence="3" id="KW-1185">Reference proteome</keyword>
<dbReference type="PANTHER" id="PTHR33373:SF26">
    <property type="entry name" value="DUF4050 DOMAIN-CONTAINING PROTEIN"/>
    <property type="match status" value="1"/>
</dbReference>
<organism evidence="2 3">
    <name type="scientific">Thlaspi arvense</name>
    <name type="common">Field penny-cress</name>
    <dbReference type="NCBI Taxonomy" id="13288"/>
    <lineage>
        <taxon>Eukaryota</taxon>
        <taxon>Viridiplantae</taxon>
        <taxon>Streptophyta</taxon>
        <taxon>Embryophyta</taxon>
        <taxon>Tracheophyta</taxon>
        <taxon>Spermatophyta</taxon>
        <taxon>Magnoliopsida</taxon>
        <taxon>eudicotyledons</taxon>
        <taxon>Gunneridae</taxon>
        <taxon>Pentapetalae</taxon>
        <taxon>rosids</taxon>
        <taxon>malvids</taxon>
        <taxon>Brassicales</taxon>
        <taxon>Brassicaceae</taxon>
        <taxon>Thlaspideae</taxon>
        <taxon>Thlaspi</taxon>
    </lineage>
</organism>
<proteinExistence type="predicted"/>
<evidence type="ECO:0000313" key="2">
    <source>
        <dbReference type="EMBL" id="CAH2077242.1"/>
    </source>
</evidence>
<dbReference type="InterPro" id="IPR025124">
    <property type="entry name" value="Gag1-like_clamp"/>
</dbReference>
<feature type="domain" description="Gag1-like clamp" evidence="1">
    <location>
        <begin position="169"/>
        <end position="208"/>
    </location>
</feature>
<evidence type="ECO:0000313" key="3">
    <source>
        <dbReference type="Proteomes" id="UP000836841"/>
    </source>
</evidence>
<name>A0AAU9T0W1_THLAR</name>
<sequence length="209" mass="23703">MFIVFSSLAMCSCSSFLIKIQTQFSKTSCCSFFQFLAAYFQALPIWLMESLRSKCKTLINSINCFGYRKSGSSSLVVEVDEPSKGLKIQGKVVNKGCGSSDGFWSTGACDMDHNITIRSQSLNPPFDPRCSTSNSTEFVNHGLALWNQTRQQWRECRTIQQCRVPEPAISWNETYDSLLSTNKPFSRPIPLQDMVHFLVDVWEEEGLYI</sequence>